<dbReference type="Pfam" id="PF00565">
    <property type="entry name" value="SNase"/>
    <property type="match status" value="1"/>
</dbReference>
<dbReference type="AlphaFoldDB" id="A0A1H3NCL5"/>
<accession>A0A1H3NCL5</accession>
<dbReference type="Proteomes" id="UP000199249">
    <property type="component" value="Unassembled WGS sequence"/>
</dbReference>
<sequence length="192" mass="21457">MKRNRTSLRPPASLLLRRLAALLLTVAVVGTPARAQELVRVSRVVDADTYEVLSQSRRERVRLLGVDAPERSQPFGPAATDSVRVLLSAAGGLVELTRVGTDRYGRRTLGAVRVRLAPTQQLGTLDSVLVARGWAWAYAPGRQRVRWVQEQQRAQAGGLGLWRCGVGAAVPPWLWREFKQEIKRRYRVDCPR</sequence>
<evidence type="ECO:0000313" key="6">
    <source>
        <dbReference type="Proteomes" id="UP000199249"/>
    </source>
</evidence>
<evidence type="ECO:0000259" key="4">
    <source>
        <dbReference type="PROSITE" id="PS50830"/>
    </source>
</evidence>
<dbReference type="Gene3D" id="2.40.50.90">
    <property type="match status" value="1"/>
</dbReference>
<evidence type="ECO:0000313" key="5">
    <source>
        <dbReference type="EMBL" id="SDY86504.1"/>
    </source>
</evidence>
<evidence type="ECO:0000256" key="3">
    <source>
        <dbReference type="ARBA" id="ARBA00022801"/>
    </source>
</evidence>
<dbReference type="PANTHER" id="PTHR12302">
    <property type="entry name" value="EBNA2 BINDING PROTEIN P100"/>
    <property type="match status" value="1"/>
</dbReference>
<name>A0A1H3NCL5_9BACT</name>
<dbReference type="PANTHER" id="PTHR12302:SF3">
    <property type="entry name" value="SERINE_THREONINE-PROTEIN KINASE 31"/>
    <property type="match status" value="1"/>
</dbReference>
<feature type="domain" description="TNase-like" evidence="4">
    <location>
        <begin position="35"/>
        <end position="164"/>
    </location>
</feature>
<protein>
    <submittedName>
        <fullName evidence="5">Endonuclease YncB, thermonuclease family</fullName>
    </submittedName>
</protein>
<keyword evidence="2 5" id="KW-0255">Endonuclease</keyword>
<organism evidence="5 6">
    <name type="scientific">Hymenobacter psychrophilus</name>
    <dbReference type="NCBI Taxonomy" id="651662"/>
    <lineage>
        <taxon>Bacteria</taxon>
        <taxon>Pseudomonadati</taxon>
        <taxon>Bacteroidota</taxon>
        <taxon>Cytophagia</taxon>
        <taxon>Cytophagales</taxon>
        <taxon>Hymenobacteraceae</taxon>
        <taxon>Hymenobacter</taxon>
    </lineage>
</organism>
<evidence type="ECO:0000256" key="1">
    <source>
        <dbReference type="ARBA" id="ARBA00022722"/>
    </source>
</evidence>
<dbReference type="STRING" id="651662.SAMN04488069_11638"/>
<gene>
    <name evidence="5" type="ORF">SAMN04488069_11638</name>
</gene>
<evidence type="ECO:0000256" key="2">
    <source>
        <dbReference type="ARBA" id="ARBA00022759"/>
    </source>
</evidence>
<keyword evidence="3" id="KW-0378">Hydrolase</keyword>
<dbReference type="EMBL" id="FNOV01000016">
    <property type="protein sequence ID" value="SDY86504.1"/>
    <property type="molecule type" value="Genomic_DNA"/>
</dbReference>
<dbReference type="GO" id="GO:0016787">
    <property type="term" value="F:hydrolase activity"/>
    <property type="evidence" value="ECO:0007669"/>
    <property type="project" value="UniProtKB-KW"/>
</dbReference>
<reference evidence="6" key="1">
    <citation type="submission" date="2016-10" db="EMBL/GenBank/DDBJ databases">
        <authorList>
            <person name="Varghese N."/>
            <person name="Submissions S."/>
        </authorList>
    </citation>
    <scope>NUCLEOTIDE SEQUENCE [LARGE SCALE GENOMIC DNA]</scope>
    <source>
        <strain evidence="6">CGMCC 1.8975</strain>
    </source>
</reference>
<dbReference type="InterPro" id="IPR035437">
    <property type="entry name" value="SNase_OB-fold_sf"/>
</dbReference>
<keyword evidence="6" id="KW-1185">Reference proteome</keyword>
<dbReference type="InterPro" id="IPR016071">
    <property type="entry name" value="Staphylococal_nuclease_OB-fold"/>
</dbReference>
<dbReference type="PROSITE" id="PS50830">
    <property type="entry name" value="TNASE_3"/>
    <property type="match status" value="1"/>
</dbReference>
<dbReference type="SMART" id="SM00318">
    <property type="entry name" value="SNc"/>
    <property type="match status" value="1"/>
</dbReference>
<dbReference type="GO" id="GO:0004519">
    <property type="term" value="F:endonuclease activity"/>
    <property type="evidence" value="ECO:0007669"/>
    <property type="project" value="UniProtKB-KW"/>
</dbReference>
<proteinExistence type="predicted"/>
<dbReference type="SUPFAM" id="SSF50199">
    <property type="entry name" value="Staphylococcal nuclease"/>
    <property type="match status" value="1"/>
</dbReference>
<keyword evidence="1" id="KW-0540">Nuclease</keyword>